<evidence type="ECO:0000259" key="17">
    <source>
        <dbReference type="PROSITE" id="PS51192"/>
    </source>
</evidence>
<keyword evidence="9" id="KW-0233">DNA recombination</keyword>
<evidence type="ECO:0000256" key="10">
    <source>
        <dbReference type="ARBA" id="ARBA00023204"/>
    </source>
</evidence>
<dbReference type="SUPFAM" id="SSF52540">
    <property type="entry name" value="P-loop containing nucleoside triphosphate hydrolases"/>
    <property type="match status" value="2"/>
</dbReference>
<keyword evidence="4" id="KW-0227">DNA damage</keyword>
<dbReference type="PROSITE" id="PS51194">
    <property type="entry name" value="HELICASE_CTER"/>
    <property type="match status" value="1"/>
</dbReference>
<dbReference type="CDD" id="cd17992">
    <property type="entry name" value="DEXHc_RecG"/>
    <property type="match status" value="1"/>
</dbReference>
<evidence type="ECO:0000313" key="19">
    <source>
        <dbReference type="EMBL" id="KAF4325209.1"/>
    </source>
</evidence>
<dbReference type="CDD" id="cd04488">
    <property type="entry name" value="RecG_wedge_OBF"/>
    <property type="match status" value="1"/>
</dbReference>
<keyword evidence="3" id="KW-0547">Nucleotide-binding</keyword>
<dbReference type="SMART" id="SM01121">
    <property type="entry name" value="Dak1_2"/>
    <property type="match status" value="1"/>
</dbReference>
<feature type="domain" description="Helicase ATP-binding" evidence="17">
    <location>
        <begin position="742"/>
        <end position="903"/>
    </location>
</feature>
<evidence type="ECO:0000256" key="6">
    <source>
        <dbReference type="ARBA" id="ARBA00022806"/>
    </source>
</evidence>
<dbReference type="InterPro" id="IPR047112">
    <property type="entry name" value="RecG/Mfd"/>
</dbReference>
<evidence type="ECO:0000256" key="3">
    <source>
        <dbReference type="ARBA" id="ARBA00022741"/>
    </source>
</evidence>
<dbReference type="EMBL" id="AOFI03000007">
    <property type="protein sequence ID" value="KAF4325209.1"/>
    <property type="molecule type" value="Genomic_DNA"/>
</dbReference>
<reference evidence="19" key="2">
    <citation type="submission" date="2020-02" db="EMBL/GenBank/DDBJ databases">
        <authorList>
            <person name="Studholme D.J."/>
        </authorList>
    </citation>
    <scope>NUCLEOTIDE SEQUENCE</scope>
    <source>
        <strain evidence="19">00238/432</strain>
    </source>
</reference>
<name>A0A8J4WI13_9STRA</name>
<evidence type="ECO:0000256" key="14">
    <source>
        <dbReference type="ARBA" id="ARBA00048988"/>
    </source>
</evidence>
<dbReference type="SMART" id="SM00490">
    <property type="entry name" value="HELICc"/>
    <property type="match status" value="1"/>
</dbReference>
<dbReference type="InterPro" id="IPR012340">
    <property type="entry name" value="NA-bd_OB-fold"/>
</dbReference>
<evidence type="ECO:0000256" key="11">
    <source>
        <dbReference type="ARBA" id="ARBA00023235"/>
    </source>
</evidence>
<dbReference type="Pfam" id="PF17191">
    <property type="entry name" value="RecG_wedge"/>
    <property type="match status" value="1"/>
</dbReference>
<dbReference type="Pfam" id="PF00270">
    <property type="entry name" value="DEAD"/>
    <property type="match status" value="1"/>
</dbReference>
<dbReference type="GO" id="GO:0043138">
    <property type="term" value="F:3'-5' DNA helicase activity"/>
    <property type="evidence" value="ECO:0007669"/>
    <property type="project" value="UniProtKB-EC"/>
</dbReference>
<dbReference type="InterPro" id="IPR033470">
    <property type="entry name" value="FakA-like_C"/>
</dbReference>
<keyword evidence="7" id="KW-0067">ATP-binding</keyword>
<evidence type="ECO:0000256" key="12">
    <source>
        <dbReference type="ARBA" id="ARBA00034617"/>
    </source>
</evidence>
<evidence type="ECO:0000256" key="8">
    <source>
        <dbReference type="ARBA" id="ARBA00023125"/>
    </source>
</evidence>
<dbReference type="NCBIfam" id="NF008168">
    <property type="entry name" value="PRK10917.2-2"/>
    <property type="match status" value="1"/>
</dbReference>
<protein>
    <recommendedName>
        <fullName evidence="2">ATP-dependent DNA helicase RecG</fullName>
        <ecNumber evidence="13">5.6.2.4</ecNumber>
    </recommendedName>
    <alternativeName>
        <fullName evidence="15">DNA branch migration protein RecG</fullName>
    </alternativeName>
    <alternativeName>
        <fullName evidence="16">Probable DNA 3'-5' helicase RecG</fullName>
    </alternativeName>
</protein>
<accession>A0A8J4WI13</accession>
<keyword evidence="6" id="KW-0347">Helicase</keyword>
<keyword evidence="8" id="KW-0238">DNA-binding</keyword>
<dbReference type="Pfam" id="PF21645">
    <property type="entry name" value="FakA-like_M"/>
    <property type="match status" value="1"/>
</dbReference>
<comment type="caution">
    <text evidence="19">The sequence shown here is derived from an EMBL/GenBank/DDBJ whole genome shotgun (WGS) entry which is preliminary data.</text>
</comment>
<dbReference type="InterPro" id="IPR043168">
    <property type="entry name" value="DegV_C"/>
</dbReference>
<dbReference type="SMART" id="SM00487">
    <property type="entry name" value="DEXDc"/>
    <property type="match status" value="1"/>
</dbReference>
<dbReference type="NCBIfam" id="TIGR00762">
    <property type="entry name" value="DegV"/>
    <property type="match status" value="1"/>
</dbReference>
<dbReference type="InterPro" id="IPR003797">
    <property type="entry name" value="DegV"/>
</dbReference>
<evidence type="ECO:0000256" key="16">
    <source>
        <dbReference type="ARBA" id="ARBA00049819"/>
    </source>
</evidence>
<dbReference type="AlphaFoldDB" id="A0A8J4WI13"/>
<dbReference type="InterPro" id="IPR027417">
    <property type="entry name" value="P-loop_NTPase"/>
</dbReference>
<dbReference type="GO" id="GO:0016787">
    <property type="term" value="F:hydrolase activity"/>
    <property type="evidence" value="ECO:0007669"/>
    <property type="project" value="UniProtKB-KW"/>
</dbReference>
<evidence type="ECO:0000256" key="1">
    <source>
        <dbReference type="ARBA" id="ARBA00007504"/>
    </source>
</evidence>
<feature type="domain" description="Helicase C-terminal" evidence="18">
    <location>
        <begin position="922"/>
        <end position="1081"/>
    </location>
</feature>
<dbReference type="Gene3D" id="3.30.1180.10">
    <property type="match status" value="1"/>
</dbReference>
<dbReference type="NCBIfam" id="TIGR00643">
    <property type="entry name" value="recG"/>
    <property type="match status" value="1"/>
</dbReference>
<evidence type="ECO:0000256" key="9">
    <source>
        <dbReference type="ARBA" id="ARBA00023172"/>
    </source>
</evidence>
<evidence type="ECO:0000256" key="4">
    <source>
        <dbReference type="ARBA" id="ARBA00022763"/>
    </source>
</evidence>
<dbReference type="PROSITE" id="PS51482">
    <property type="entry name" value="DEGV"/>
    <property type="match status" value="1"/>
</dbReference>
<sequence length="1152" mass="128438">MTPELLPVLKQVGVVDSGGQGLVYIYEGFMDVLLQTDGASRTSFQKDVQPTVASSALKPAAPSEVIPAKPAQQVIVPEMPMSAQARLETEDIEFLYDMEFFINRELGENAGVAFDDEAFRKALSVNGDSIIIIADDEVIKVHVHSKTPGDVLNLALRYGEITQIHILNMREQHRDLLTAGMDIAPSPELFAEIPPEATRSLEQAEPPADEMAPYGFIAVSSGDGIAEIFKSLGVDVVLSGGQTMNPSTEDFVKAVRSIAAEQVFILPNNSNIVLAAQQAGELLEDERRITVIPSKTIPQGMAAAFAFQEDESAETNRDHMLEAISRVQSGQVTHAVRDTQYDELDIKAGHYIGIHNSKIVATDESMLHACEGLLQQMMESGDEVITILEGDEATPEITDALVAWLEEQYPDAEAAELAEQGKSAAEIAAAVAAMQRSRKLFFLVDTLEYLQKGGRIGKAAAILGTLLNIKPILSIDEEGVIYAVEKVRGHKKAMARIIELFQQDLAGQRVNLADYRLRSLSEVKDGDKITVQGKVMGIPVLQRYGKKSRLTCKVMTEEWMISATWFNRHFLKEQLTPNREIVITGKWEQKRMQMTVTDSEFPDKGEGRSGTLQPVYSVTGKLTQSWMRKTINQGLVQFGDMIPEILPQSLMKKYGFMPRKQAIAGIHRPQDNREGQQARQRMVYEELFLFQLKMQAYRALNRDRMDGVVHTTDNTTIREFVRSLPFELTDAQKKVELEILHDMRSPYSMNRLLQGDVGSGKTVIAAIALYTTVRSGFQGALMVPTEILAEQHMRSLQKLFEPFGVTVGLLTGSVNGRKRKDLIASLQMGMIDIVVGTHALIQEDVFFRDLGLVVTDEQHRFGVNQRSILRRKGYNPDVLTMTATPIPRTLAITAFGDIEVSTISERPKGRIPISTYWVKHDMMDRVLGFISREVDQGRQAYLICPLIEESEKLDVQNAIDLHIQMQQNFPKYRVGLLHGRMTAGEKEEMMRDFYSNDIQLLVSTTVVEVGVDVPNATLMVIMDADRFGLSQLHQLRGRVGRGAHASYCVLIADPKTEVGQERMKVMTETEDGFEVSRRDLDLRGPGDFFGTKQSGLPEFRLADMVADFAVLEQARDDVSSLIADASFWTSVDYAPLRDFLQQQQVFQGDLID</sequence>
<dbReference type="SUPFAM" id="SSF82549">
    <property type="entry name" value="DAK1/DegV-like"/>
    <property type="match status" value="1"/>
</dbReference>
<gene>
    <name evidence="19" type="ORF">G195_001334</name>
</gene>
<dbReference type="SUPFAM" id="SSF50249">
    <property type="entry name" value="Nucleic acid-binding proteins"/>
    <property type="match status" value="1"/>
</dbReference>
<dbReference type="InterPro" id="IPR048394">
    <property type="entry name" value="FakA-like_M"/>
</dbReference>
<evidence type="ECO:0000256" key="13">
    <source>
        <dbReference type="ARBA" id="ARBA00034808"/>
    </source>
</evidence>
<dbReference type="GO" id="GO:0006281">
    <property type="term" value="P:DNA repair"/>
    <property type="evidence" value="ECO:0007669"/>
    <property type="project" value="UniProtKB-KW"/>
</dbReference>
<evidence type="ECO:0000259" key="18">
    <source>
        <dbReference type="PROSITE" id="PS51194"/>
    </source>
</evidence>
<dbReference type="Pfam" id="PF13684">
    <property type="entry name" value="FakA-like_C"/>
    <property type="match status" value="1"/>
</dbReference>
<organism evidence="19 20">
    <name type="scientific">Phytophthora kernoviae 00238/432</name>
    <dbReference type="NCBI Taxonomy" id="1284355"/>
    <lineage>
        <taxon>Eukaryota</taxon>
        <taxon>Sar</taxon>
        <taxon>Stramenopiles</taxon>
        <taxon>Oomycota</taxon>
        <taxon>Peronosporomycetes</taxon>
        <taxon>Peronosporales</taxon>
        <taxon>Peronosporaceae</taxon>
        <taxon>Phytophthora</taxon>
    </lineage>
</organism>
<evidence type="ECO:0000256" key="7">
    <source>
        <dbReference type="ARBA" id="ARBA00022840"/>
    </source>
</evidence>
<dbReference type="EC" id="5.6.2.4" evidence="13"/>
<dbReference type="PANTHER" id="PTHR47964:SF1">
    <property type="entry name" value="ATP-DEPENDENT DNA HELICASE HOMOLOG RECG, CHLOROPLASTIC"/>
    <property type="match status" value="1"/>
</dbReference>
<dbReference type="InterPro" id="IPR011545">
    <property type="entry name" value="DEAD/DEAH_box_helicase_dom"/>
</dbReference>
<dbReference type="InterPro" id="IPR045562">
    <property type="entry name" value="RecG_dom3_C"/>
</dbReference>
<dbReference type="Pfam" id="PF19833">
    <property type="entry name" value="RecG_dom3_C"/>
    <property type="match status" value="1"/>
</dbReference>
<evidence type="ECO:0000256" key="5">
    <source>
        <dbReference type="ARBA" id="ARBA00022801"/>
    </source>
</evidence>
<dbReference type="InterPro" id="IPR001650">
    <property type="entry name" value="Helicase_C-like"/>
</dbReference>
<dbReference type="InterPro" id="IPR014001">
    <property type="entry name" value="Helicase_ATP-bd"/>
</dbReference>
<dbReference type="Proteomes" id="UP000702964">
    <property type="component" value="Unassembled WGS sequence"/>
</dbReference>
<dbReference type="Pfam" id="PF00271">
    <property type="entry name" value="Helicase_C"/>
    <property type="match status" value="1"/>
</dbReference>
<dbReference type="GO" id="GO:0005524">
    <property type="term" value="F:ATP binding"/>
    <property type="evidence" value="ECO:0007669"/>
    <property type="project" value="UniProtKB-KW"/>
</dbReference>
<dbReference type="InterPro" id="IPR033454">
    <property type="entry name" value="RecG_wedge"/>
</dbReference>
<comment type="similarity">
    <text evidence="1">Belongs to the helicase family. RecG subfamily.</text>
</comment>
<dbReference type="Gene3D" id="3.40.50.300">
    <property type="entry name" value="P-loop containing nucleotide triphosphate hydrolases"/>
    <property type="match status" value="2"/>
</dbReference>
<dbReference type="GO" id="GO:0006310">
    <property type="term" value="P:DNA recombination"/>
    <property type="evidence" value="ECO:0007669"/>
    <property type="project" value="UniProtKB-KW"/>
</dbReference>
<reference evidence="19" key="1">
    <citation type="journal article" date="2015" name="Genom Data">
        <title>Draft genome sequences of Phytophthora kernoviae and Phytophthora ramorum lineage EU2 from Scotland.</title>
        <authorList>
            <person name="Sambles C."/>
            <person name="Schlenzig A."/>
            <person name="O'Neill P."/>
            <person name="Grant M."/>
            <person name="Studholme D.J."/>
        </authorList>
    </citation>
    <scope>NUCLEOTIDE SEQUENCE</scope>
    <source>
        <strain evidence="19">00238/432</strain>
    </source>
</reference>
<dbReference type="GO" id="GO:0003677">
    <property type="term" value="F:DNA binding"/>
    <property type="evidence" value="ECO:0007669"/>
    <property type="project" value="UniProtKB-KW"/>
</dbReference>
<keyword evidence="11" id="KW-0413">Isomerase</keyword>
<proteinExistence type="inferred from homology"/>
<dbReference type="NCBIfam" id="NF008165">
    <property type="entry name" value="PRK10917.1-3"/>
    <property type="match status" value="1"/>
</dbReference>
<evidence type="ECO:0000256" key="15">
    <source>
        <dbReference type="ARBA" id="ARBA00049803"/>
    </source>
</evidence>
<keyword evidence="5" id="KW-0378">Hydrolase</keyword>
<dbReference type="InterPro" id="IPR004609">
    <property type="entry name" value="ATP-dep_DNA_helicase_RecG"/>
</dbReference>
<evidence type="ECO:0000313" key="20">
    <source>
        <dbReference type="Proteomes" id="UP000702964"/>
    </source>
</evidence>
<dbReference type="PROSITE" id="PS51192">
    <property type="entry name" value="HELICASE_ATP_BIND_1"/>
    <property type="match status" value="1"/>
</dbReference>
<dbReference type="CDD" id="cd18811">
    <property type="entry name" value="SF2_C_RecG"/>
    <property type="match status" value="1"/>
</dbReference>
<comment type="catalytic activity">
    <reaction evidence="14">
        <text>ATP + H2O = ADP + phosphate + H(+)</text>
        <dbReference type="Rhea" id="RHEA:13065"/>
        <dbReference type="ChEBI" id="CHEBI:15377"/>
        <dbReference type="ChEBI" id="CHEBI:15378"/>
        <dbReference type="ChEBI" id="CHEBI:30616"/>
        <dbReference type="ChEBI" id="CHEBI:43474"/>
        <dbReference type="ChEBI" id="CHEBI:456216"/>
        <dbReference type="EC" id="5.6.2.4"/>
    </reaction>
</comment>
<comment type="catalytic activity">
    <reaction evidence="12">
        <text>Couples ATP hydrolysis with the unwinding of duplex DNA by translocating in the 3'-5' direction.</text>
        <dbReference type="EC" id="5.6.2.4"/>
    </reaction>
</comment>
<dbReference type="PANTHER" id="PTHR47964">
    <property type="entry name" value="ATP-DEPENDENT DNA HELICASE HOMOLOG RECG, CHLOROPLASTIC"/>
    <property type="match status" value="1"/>
</dbReference>
<keyword evidence="10" id="KW-0234">DNA repair</keyword>
<evidence type="ECO:0000256" key="2">
    <source>
        <dbReference type="ARBA" id="ARBA00017846"/>
    </source>
</evidence>